<evidence type="ECO:0000259" key="1">
    <source>
        <dbReference type="Pfam" id="PF13471"/>
    </source>
</evidence>
<name>A0ABU5DTE1_9BURK</name>
<sequence>MQPAITSSPLYLASHVRARECGRQVVLLDLRKNRYVGVGPAVSSALSRCVHGWPSVTALAGVNVSSTVPMDIRSTIRRFESEGLLSPTSPQCALIDSTAIAIGDAQASLDFEDLSTEVEASARRVMHFLRGSALTAWKLRYQSLETIARAVSERRRRIGAHDSSPLPKSAAPTAAIRSGAIAYERLRPYLLTARERCLFDSMSMLEFLAAEGLFPHLIIGVKTAPFGAHAWVQCGPMVLNDQHARVRQFRPILVA</sequence>
<dbReference type="Pfam" id="PF13471">
    <property type="entry name" value="Transglut_core3"/>
    <property type="match status" value="1"/>
</dbReference>
<organism evidence="2 3">
    <name type="scientific">Roseateles agri</name>
    <dbReference type="NCBI Taxonomy" id="3098619"/>
    <lineage>
        <taxon>Bacteria</taxon>
        <taxon>Pseudomonadati</taxon>
        <taxon>Pseudomonadota</taxon>
        <taxon>Betaproteobacteria</taxon>
        <taxon>Burkholderiales</taxon>
        <taxon>Sphaerotilaceae</taxon>
        <taxon>Roseateles</taxon>
    </lineage>
</organism>
<protein>
    <submittedName>
        <fullName evidence="2">Lasso peptide biosynthesis B2 protein</fullName>
    </submittedName>
</protein>
<gene>
    <name evidence="2" type="ORF">SNE35_31680</name>
</gene>
<dbReference type="NCBIfam" id="NF033537">
    <property type="entry name" value="lasso_biosyn_B2"/>
    <property type="match status" value="1"/>
</dbReference>
<evidence type="ECO:0000313" key="2">
    <source>
        <dbReference type="EMBL" id="MDY0749100.1"/>
    </source>
</evidence>
<dbReference type="RefSeq" id="WP_320427066.1">
    <property type="nucleotide sequence ID" value="NZ_JAXCLA010000013.1"/>
</dbReference>
<accession>A0ABU5DTE1</accession>
<dbReference type="InterPro" id="IPR032708">
    <property type="entry name" value="McjB_C"/>
</dbReference>
<proteinExistence type="predicted"/>
<dbReference type="InterPro" id="IPR053521">
    <property type="entry name" value="McjB-like"/>
</dbReference>
<feature type="domain" description="Microcin J25-processing protein McjB C-terminal" evidence="1">
    <location>
        <begin position="149"/>
        <end position="253"/>
    </location>
</feature>
<dbReference type="Proteomes" id="UP001285263">
    <property type="component" value="Unassembled WGS sequence"/>
</dbReference>
<dbReference type="EMBL" id="JAXCLA010000013">
    <property type="protein sequence ID" value="MDY0749100.1"/>
    <property type="molecule type" value="Genomic_DNA"/>
</dbReference>
<evidence type="ECO:0000313" key="3">
    <source>
        <dbReference type="Proteomes" id="UP001285263"/>
    </source>
</evidence>
<comment type="caution">
    <text evidence="2">The sequence shown here is derived from an EMBL/GenBank/DDBJ whole genome shotgun (WGS) entry which is preliminary data.</text>
</comment>
<reference evidence="2 3" key="1">
    <citation type="submission" date="2023-11" db="EMBL/GenBank/DDBJ databases">
        <title>Paucibacter sp. nov., isolated from fresh soil in Korea.</title>
        <authorList>
            <person name="Le N.T.T."/>
        </authorList>
    </citation>
    <scope>NUCLEOTIDE SEQUENCE [LARGE SCALE GENOMIC DNA]</scope>
    <source>
        <strain evidence="2 3">R3-3</strain>
    </source>
</reference>
<keyword evidence="3" id="KW-1185">Reference proteome</keyword>